<dbReference type="PROSITE" id="PS50928">
    <property type="entry name" value="ABC_TM1"/>
    <property type="match status" value="1"/>
</dbReference>
<organism evidence="9">
    <name type="scientific">Thermodesulfobium narugense</name>
    <dbReference type="NCBI Taxonomy" id="184064"/>
    <lineage>
        <taxon>Bacteria</taxon>
        <taxon>Pseudomonadati</taxon>
        <taxon>Thermodesulfobiota</taxon>
        <taxon>Thermodesulfobiia</taxon>
        <taxon>Thermodesulfobiales</taxon>
        <taxon>Thermodesulfobiaceae</taxon>
        <taxon>Thermodesulfobium</taxon>
    </lineage>
</organism>
<evidence type="ECO:0000256" key="5">
    <source>
        <dbReference type="ARBA" id="ARBA00022989"/>
    </source>
</evidence>
<dbReference type="GO" id="GO:0005886">
    <property type="term" value="C:plasma membrane"/>
    <property type="evidence" value="ECO:0007669"/>
    <property type="project" value="UniProtKB-SubCell"/>
</dbReference>
<feature type="transmembrane region" description="Helical" evidence="7">
    <location>
        <begin position="178"/>
        <end position="202"/>
    </location>
</feature>
<protein>
    <submittedName>
        <fullName evidence="9">ABC transporter permease</fullName>
    </submittedName>
</protein>
<comment type="caution">
    <text evidence="9">The sequence shown here is derived from an EMBL/GenBank/DDBJ whole genome shotgun (WGS) entry which is preliminary data.</text>
</comment>
<feature type="domain" description="ABC transmembrane type-1" evidence="8">
    <location>
        <begin position="95"/>
        <end position="308"/>
    </location>
</feature>
<feature type="transmembrane region" description="Helical" evidence="7">
    <location>
        <begin position="231"/>
        <end position="249"/>
    </location>
</feature>
<dbReference type="CDD" id="cd06261">
    <property type="entry name" value="TM_PBP2"/>
    <property type="match status" value="1"/>
</dbReference>
<feature type="transmembrane region" description="Helical" evidence="7">
    <location>
        <begin position="101"/>
        <end position="121"/>
    </location>
</feature>
<name>A0A7C5P9M6_9BACT</name>
<accession>A0A7C5P9M6</accession>
<evidence type="ECO:0000256" key="1">
    <source>
        <dbReference type="ARBA" id="ARBA00004651"/>
    </source>
</evidence>
<proteinExistence type="inferred from homology"/>
<evidence type="ECO:0000256" key="7">
    <source>
        <dbReference type="RuleBase" id="RU363032"/>
    </source>
</evidence>
<dbReference type="InterPro" id="IPR045621">
    <property type="entry name" value="BPD_transp_1_N"/>
</dbReference>
<keyword evidence="5 7" id="KW-1133">Transmembrane helix</keyword>
<keyword evidence="3" id="KW-1003">Cell membrane</keyword>
<evidence type="ECO:0000256" key="3">
    <source>
        <dbReference type="ARBA" id="ARBA00022475"/>
    </source>
</evidence>
<dbReference type="Pfam" id="PF19300">
    <property type="entry name" value="BPD_transp_1_N"/>
    <property type="match status" value="1"/>
</dbReference>
<dbReference type="PANTHER" id="PTHR43163:SF6">
    <property type="entry name" value="DIPEPTIDE TRANSPORT SYSTEM PERMEASE PROTEIN DPPB-RELATED"/>
    <property type="match status" value="1"/>
</dbReference>
<gene>
    <name evidence="9" type="ORF">ENL70_01385</name>
</gene>
<evidence type="ECO:0000313" key="9">
    <source>
        <dbReference type="EMBL" id="HHI65186.1"/>
    </source>
</evidence>
<feature type="transmembrane region" description="Helical" evidence="7">
    <location>
        <begin position="133"/>
        <end position="158"/>
    </location>
</feature>
<feature type="transmembrane region" description="Helical" evidence="7">
    <location>
        <begin position="9"/>
        <end position="30"/>
    </location>
</feature>
<dbReference type="SUPFAM" id="SSF161098">
    <property type="entry name" value="MetI-like"/>
    <property type="match status" value="1"/>
</dbReference>
<comment type="subcellular location">
    <subcellularLocation>
        <location evidence="1 7">Cell membrane</location>
        <topology evidence="1 7">Multi-pass membrane protein</topology>
    </subcellularLocation>
</comment>
<evidence type="ECO:0000259" key="8">
    <source>
        <dbReference type="PROSITE" id="PS50928"/>
    </source>
</evidence>
<evidence type="ECO:0000256" key="2">
    <source>
        <dbReference type="ARBA" id="ARBA00022448"/>
    </source>
</evidence>
<keyword evidence="6 7" id="KW-0472">Membrane</keyword>
<comment type="similarity">
    <text evidence="7">Belongs to the binding-protein-dependent transport system permease family.</text>
</comment>
<reference evidence="9" key="1">
    <citation type="journal article" date="2020" name="mSystems">
        <title>Genome- and Community-Level Interaction Insights into Carbon Utilization and Element Cycling Functions of Hydrothermarchaeota in Hydrothermal Sediment.</title>
        <authorList>
            <person name="Zhou Z."/>
            <person name="Liu Y."/>
            <person name="Xu W."/>
            <person name="Pan J."/>
            <person name="Luo Z.H."/>
            <person name="Li M."/>
        </authorList>
    </citation>
    <scope>NUCLEOTIDE SEQUENCE [LARGE SCALE GENOMIC DNA]</scope>
    <source>
        <strain evidence="9">SpSt-1019</strain>
    </source>
</reference>
<evidence type="ECO:0000256" key="4">
    <source>
        <dbReference type="ARBA" id="ARBA00022692"/>
    </source>
</evidence>
<keyword evidence="2 7" id="KW-0813">Transport</keyword>
<dbReference type="AlphaFoldDB" id="A0A7C5P9M6"/>
<dbReference type="Gene3D" id="1.10.3720.10">
    <property type="entry name" value="MetI-like"/>
    <property type="match status" value="1"/>
</dbReference>
<dbReference type="PANTHER" id="PTHR43163">
    <property type="entry name" value="DIPEPTIDE TRANSPORT SYSTEM PERMEASE PROTEIN DPPB-RELATED"/>
    <property type="match status" value="1"/>
</dbReference>
<dbReference type="Pfam" id="PF00528">
    <property type="entry name" value="BPD_transp_1"/>
    <property type="match status" value="1"/>
</dbReference>
<evidence type="ECO:0000256" key="6">
    <source>
        <dbReference type="ARBA" id="ARBA00023136"/>
    </source>
</evidence>
<dbReference type="InterPro" id="IPR035906">
    <property type="entry name" value="MetI-like_sf"/>
</dbReference>
<keyword evidence="4 7" id="KW-0812">Transmembrane</keyword>
<dbReference type="EMBL" id="DRUY01000049">
    <property type="protein sequence ID" value="HHI65186.1"/>
    <property type="molecule type" value="Genomic_DNA"/>
</dbReference>
<feature type="transmembrane region" description="Helical" evidence="7">
    <location>
        <begin position="285"/>
        <end position="304"/>
    </location>
</feature>
<dbReference type="GO" id="GO:0055085">
    <property type="term" value="P:transmembrane transport"/>
    <property type="evidence" value="ECO:0007669"/>
    <property type="project" value="InterPro"/>
</dbReference>
<sequence length="318" mass="35765">MFWYITKRLLSTVALVFIISAVSFFIIHLAPGDPSSLLIDPRVKPEDLARIRNNLGLNQNIFVQFLFWLKNVLSLDFGRSFVNSRPVLELILERLPATLELMGSAYLIGFSLGIMWGMLSAMFRYKFDIISSVLSFFGLSVPSFFLALILIRVFAVSLKWLPVNGYVSVGVPYPSLEFFANHITHLILPVFTISLGIIFSVLRYQRNAAIEVFQEEYIQFAIAKGLPRRRVFYHVLRVAIIPIITLLGFSLPDILGGAFIVETIFAWPGIGRLGVNAIFSRDYPVIMGIVVFSSILVILSNLLADIINTLLDPRASED</sequence>
<dbReference type="InterPro" id="IPR000515">
    <property type="entry name" value="MetI-like"/>
</dbReference>